<evidence type="ECO:0000256" key="9">
    <source>
        <dbReference type="ARBA" id="ARBA00060643"/>
    </source>
</evidence>
<dbReference type="InterPro" id="IPR029066">
    <property type="entry name" value="PLP-binding_barrel"/>
</dbReference>
<keyword evidence="13" id="KW-0472">Membrane</keyword>
<feature type="transmembrane region" description="Helical" evidence="13">
    <location>
        <begin position="805"/>
        <end position="824"/>
    </location>
</feature>
<organism evidence="17">
    <name type="scientific">Chlorella variabilis</name>
    <name type="common">Green alga</name>
    <dbReference type="NCBI Taxonomy" id="554065"/>
    <lineage>
        <taxon>Eukaryota</taxon>
        <taxon>Viridiplantae</taxon>
        <taxon>Chlorophyta</taxon>
        <taxon>core chlorophytes</taxon>
        <taxon>Trebouxiophyceae</taxon>
        <taxon>Chlorellales</taxon>
        <taxon>Chlorellaceae</taxon>
        <taxon>Chlorella clade</taxon>
        <taxon>Chlorella</taxon>
    </lineage>
</organism>
<evidence type="ECO:0000256" key="2">
    <source>
        <dbReference type="ARBA" id="ARBA00022605"/>
    </source>
</evidence>
<comment type="similarity">
    <text evidence="10">Belongs to the Orn/Lys/Arg decarboxylase class-II family. LysA subfamily.</text>
</comment>
<keyword evidence="5" id="KW-0457">Lysine biosynthesis</keyword>
<dbReference type="CDD" id="cd06828">
    <property type="entry name" value="PLPDE_III_DapDC"/>
    <property type="match status" value="1"/>
</dbReference>
<evidence type="ECO:0000313" key="17">
    <source>
        <dbReference type="Proteomes" id="UP000008141"/>
    </source>
</evidence>
<dbReference type="PROSITE" id="PS00879">
    <property type="entry name" value="ODR_DC_2_2"/>
    <property type="match status" value="1"/>
</dbReference>
<dbReference type="InterPro" id="IPR002986">
    <property type="entry name" value="DAP_deCOOHase_LysA"/>
</dbReference>
<evidence type="ECO:0000256" key="1">
    <source>
        <dbReference type="ARBA" id="ARBA00001933"/>
    </source>
</evidence>
<dbReference type="HAMAP" id="MF_02120">
    <property type="entry name" value="LysA"/>
    <property type="match status" value="1"/>
</dbReference>
<feature type="active site" description="Proton donor" evidence="12">
    <location>
        <position position="420"/>
    </location>
</feature>
<dbReference type="InterPro" id="IPR022644">
    <property type="entry name" value="De-COase2_N"/>
</dbReference>
<dbReference type="GO" id="GO:0008836">
    <property type="term" value="F:diaminopimelate decarboxylase activity"/>
    <property type="evidence" value="ECO:0007669"/>
    <property type="project" value="UniProtKB-EC"/>
</dbReference>
<protein>
    <recommendedName>
        <fullName evidence="11">diaminopimelate decarboxylase</fullName>
        <ecNumber evidence="11">4.1.1.20</ecNumber>
    </recommendedName>
</protein>
<dbReference type="InterPro" id="IPR037185">
    <property type="entry name" value="EmrE-like"/>
</dbReference>
<evidence type="ECO:0000256" key="12">
    <source>
        <dbReference type="PIRSR" id="PIRSR600183-50"/>
    </source>
</evidence>
<keyword evidence="13" id="KW-1133">Transmembrane helix</keyword>
<dbReference type="STRING" id="554065.E1ZLJ5"/>
<feature type="transmembrane region" description="Helical" evidence="13">
    <location>
        <begin position="731"/>
        <end position="750"/>
    </location>
</feature>
<dbReference type="InParanoid" id="E1ZLJ5"/>
<comment type="catalytic activity">
    <reaction evidence="7">
        <text>meso-2,6-diaminopimelate + H(+) = L-lysine + CO2</text>
        <dbReference type="Rhea" id="RHEA:15101"/>
        <dbReference type="ChEBI" id="CHEBI:15378"/>
        <dbReference type="ChEBI" id="CHEBI:16526"/>
        <dbReference type="ChEBI" id="CHEBI:32551"/>
        <dbReference type="ChEBI" id="CHEBI:57791"/>
        <dbReference type="EC" id="4.1.1.20"/>
    </reaction>
</comment>
<dbReference type="InterPro" id="IPR022657">
    <property type="entry name" value="De-COase2_CS"/>
</dbReference>
<name>E1ZLJ5_CHLVA</name>
<dbReference type="FunFam" id="3.20.20.10:FF:000003">
    <property type="entry name" value="Diaminopimelate decarboxylase"/>
    <property type="match status" value="1"/>
</dbReference>
<dbReference type="GeneID" id="17352797"/>
<feature type="modified residue" description="N6-(pyridoxal phosphate)lysine" evidence="12">
    <location>
        <position position="137"/>
    </location>
</feature>
<dbReference type="EC" id="4.1.1.20" evidence="11"/>
<keyword evidence="6" id="KW-0456">Lyase</keyword>
<feature type="domain" description="Orn/DAP/Arg decarboxylase 2 N-terminal" evidence="14">
    <location>
        <begin position="112"/>
        <end position="358"/>
    </location>
</feature>
<accession>E1ZLJ5</accession>
<dbReference type="PRINTS" id="PR01181">
    <property type="entry name" value="DAPDCRBXLASE"/>
</dbReference>
<dbReference type="GO" id="GO:0009507">
    <property type="term" value="C:chloroplast"/>
    <property type="evidence" value="ECO:0007669"/>
    <property type="project" value="TreeGrafter"/>
</dbReference>
<evidence type="ECO:0000313" key="16">
    <source>
        <dbReference type="EMBL" id="EFN53143.1"/>
    </source>
</evidence>
<dbReference type="InterPro" id="IPR004853">
    <property type="entry name" value="Sugar_P_trans_dom"/>
</dbReference>
<evidence type="ECO:0000256" key="6">
    <source>
        <dbReference type="ARBA" id="ARBA00023239"/>
    </source>
</evidence>
<evidence type="ECO:0000256" key="13">
    <source>
        <dbReference type="SAM" id="Phobius"/>
    </source>
</evidence>
<dbReference type="AlphaFoldDB" id="E1ZLJ5"/>
<evidence type="ECO:0000256" key="8">
    <source>
        <dbReference type="ARBA" id="ARBA00053571"/>
    </source>
</evidence>
<feature type="transmembrane region" description="Helical" evidence="13">
    <location>
        <begin position="766"/>
        <end position="785"/>
    </location>
</feature>
<dbReference type="SUPFAM" id="SSF103481">
    <property type="entry name" value="Multidrug resistance efflux transporter EmrE"/>
    <property type="match status" value="1"/>
</dbReference>
<keyword evidence="17" id="KW-1185">Reference proteome</keyword>
<dbReference type="Proteomes" id="UP000008141">
    <property type="component" value="Unassembled WGS sequence"/>
</dbReference>
<evidence type="ECO:0000256" key="4">
    <source>
        <dbReference type="ARBA" id="ARBA00022898"/>
    </source>
</evidence>
<dbReference type="InterPro" id="IPR009006">
    <property type="entry name" value="Ala_racemase/Decarboxylase_C"/>
</dbReference>
<dbReference type="NCBIfam" id="TIGR01048">
    <property type="entry name" value="lysA"/>
    <property type="match status" value="1"/>
</dbReference>
<dbReference type="KEGG" id="cvr:CHLNCDRAFT_58576"/>
<dbReference type="GO" id="GO:0009089">
    <property type="term" value="P:lysine biosynthetic process via diaminopimelate"/>
    <property type="evidence" value="ECO:0007669"/>
    <property type="project" value="InterPro"/>
</dbReference>
<sequence>MQLAASTAATCTPCVQAWRAARLHSSQQHAARFVQHFSWRQQQVAHPRASLRVAAVAAPVEAPRMAPAYIKAPGEGVGIYQGTDGFLYCDGLKVDDIRAQAAASPFYLYSKEKIRQNYNAYKEALEGLDSIVGYAVKANNNFKIMQCLRELGSGAVLVSGNELRLAMMAGFDPTRTIFNGNGKLPRELELAVENGVLINVDSEFDLANIQAAAAKVGKRARVLIRINPDVDPQVHPYVSTGLAGSKFGIRNTHLQWFLDQIKADANLELVGAHCHLGSTITKVNIFRDATILMVEFIKQIREQGFDLKFLNIGGGLGIDYARKGDVLPTPKDLIDTVRDLVSSLGLVLVIEPGRSMVANSSAFVNTVTGVKTNGNKNFIVVDGSMAELIRPSLYDAYQHIELTAPHASEVQTFDVVGPVCESADFLGKDRVLHTPVAGDGLVVMDAGAYCMSMASNYNMKLAPEEWWVAERTQLQQIRRSVTLDDHMRVFEGLITMQCVTTTSALRATTCVRAAAGQGLRLAARPAIKPVGLKATALVGLRLEQHVAAPKAQRRTAVIAAAAEAELDPLESTVAKVTGAKLAPQVVTCSFIAIWYALNIAFNLQNKVIFNYFPYPWFVSTVHVVVGAVYCIIAYILGAKKASFERPITKDELASIAGPATMHAVGHVAANLSFAAVAISLTHTVKTLEPAFNVVLSQLILGTSTPLPVIASLVPIMAGVAMASAAELSFNWTGFLTAMASNLTFGFRAVWSKKAMSTIKNLGSTGIYAYTTLISVFICAPGVLLFERGVWEAIKQQVAEKGATQFYGALLSVGLFYHLYNQFAFNTLARVSPVSHGVCNVVKRVAIIATSVLFFGNKLTMQTQVGTAIALLGTWLYTETTKKKPGPKTA</sequence>
<dbReference type="InterPro" id="IPR000183">
    <property type="entry name" value="Orn/DAP/Arg_de-COase"/>
</dbReference>
<dbReference type="SUPFAM" id="SSF50621">
    <property type="entry name" value="Alanine racemase C-terminal domain-like"/>
    <property type="match status" value="1"/>
</dbReference>
<dbReference type="RefSeq" id="XP_005845245.1">
    <property type="nucleotide sequence ID" value="XM_005845183.1"/>
</dbReference>
<dbReference type="InterPro" id="IPR022653">
    <property type="entry name" value="De-COase2_pyr-phos_BS"/>
</dbReference>
<feature type="transmembrane region" description="Helical" evidence="13">
    <location>
        <begin position="614"/>
        <end position="636"/>
    </location>
</feature>
<dbReference type="Gene3D" id="3.20.20.10">
    <property type="entry name" value="Alanine racemase"/>
    <property type="match status" value="1"/>
</dbReference>
<keyword evidence="2" id="KW-0028">Amino-acid biosynthesis</keyword>
<dbReference type="EMBL" id="GL433852">
    <property type="protein sequence ID" value="EFN53143.1"/>
    <property type="molecule type" value="Genomic_DNA"/>
</dbReference>
<dbReference type="eggNOG" id="KOG0622">
    <property type="taxonomic scope" value="Eukaryota"/>
</dbReference>
<feature type="domain" description="Sugar phosphate transporter" evidence="15">
    <location>
        <begin position="589"/>
        <end position="876"/>
    </location>
</feature>
<keyword evidence="13" id="KW-0812">Transmembrane</keyword>
<dbReference type="eggNOG" id="KOG1441">
    <property type="taxonomic scope" value="Eukaryota"/>
</dbReference>
<evidence type="ECO:0000256" key="5">
    <source>
        <dbReference type="ARBA" id="ARBA00023154"/>
    </source>
</evidence>
<evidence type="ECO:0000256" key="3">
    <source>
        <dbReference type="ARBA" id="ARBA00022793"/>
    </source>
</evidence>
<comment type="function">
    <text evidence="8">Specifically catalyzes the decarboxylation of meso-diaminopimelate (meso-DAP) to L-lysine.</text>
</comment>
<evidence type="ECO:0000256" key="10">
    <source>
        <dbReference type="ARBA" id="ARBA00060983"/>
    </source>
</evidence>
<evidence type="ECO:0000259" key="14">
    <source>
        <dbReference type="Pfam" id="PF02784"/>
    </source>
</evidence>
<evidence type="ECO:0000256" key="7">
    <source>
        <dbReference type="ARBA" id="ARBA00050464"/>
    </source>
</evidence>
<keyword evidence="4 12" id="KW-0663">Pyridoxal phosphate</keyword>
<evidence type="ECO:0000259" key="15">
    <source>
        <dbReference type="Pfam" id="PF03151"/>
    </source>
</evidence>
<comment type="cofactor">
    <cofactor evidence="1 12">
        <name>pyridoxal 5'-phosphate</name>
        <dbReference type="ChEBI" id="CHEBI:597326"/>
    </cofactor>
</comment>
<dbReference type="Pfam" id="PF03151">
    <property type="entry name" value="TPT"/>
    <property type="match status" value="1"/>
</dbReference>
<reference evidence="16 17" key="1">
    <citation type="journal article" date="2010" name="Plant Cell">
        <title>The Chlorella variabilis NC64A genome reveals adaptation to photosymbiosis, coevolution with viruses, and cryptic sex.</title>
        <authorList>
            <person name="Blanc G."/>
            <person name="Duncan G."/>
            <person name="Agarkova I."/>
            <person name="Borodovsky M."/>
            <person name="Gurnon J."/>
            <person name="Kuo A."/>
            <person name="Lindquist E."/>
            <person name="Lucas S."/>
            <person name="Pangilinan J."/>
            <person name="Polle J."/>
            <person name="Salamov A."/>
            <person name="Terry A."/>
            <person name="Yamada T."/>
            <person name="Dunigan D.D."/>
            <person name="Grigoriev I.V."/>
            <person name="Claverie J.M."/>
            <person name="Van Etten J.L."/>
        </authorList>
    </citation>
    <scope>NUCLEOTIDE SEQUENCE [LARGE SCALE GENOMIC DNA]</scope>
    <source>
        <strain evidence="16 17">NC64A</strain>
    </source>
</reference>
<dbReference type="PANTHER" id="PTHR43727:SF2">
    <property type="entry name" value="GROUP IV DECARBOXYLASE"/>
    <property type="match status" value="1"/>
</dbReference>
<dbReference type="Pfam" id="PF02784">
    <property type="entry name" value="Orn_Arg_deC_N"/>
    <property type="match status" value="1"/>
</dbReference>
<dbReference type="Gene3D" id="2.40.37.10">
    <property type="entry name" value="Lyase, Ornithine Decarboxylase, Chain A, domain 1"/>
    <property type="match status" value="1"/>
</dbReference>
<comment type="pathway">
    <text evidence="9">Amino-acid biosynthesis; L-lysine biosynthesis via DAP pathway; L-lysine from DL-2,6-diaminopimelate: step 1/1.</text>
</comment>
<dbReference type="PRINTS" id="PR01179">
    <property type="entry name" value="ODADCRBXLASE"/>
</dbReference>
<dbReference type="PROSITE" id="PS00878">
    <property type="entry name" value="ODR_DC_2_1"/>
    <property type="match status" value="1"/>
</dbReference>
<dbReference type="PANTHER" id="PTHR43727">
    <property type="entry name" value="DIAMINOPIMELATE DECARBOXYLASE"/>
    <property type="match status" value="1"/>
</dbReference>
<evidence type="ECO:0000256" key="11">
    <source>
        <dbReference type="ARBA" id="ARBA00066427"/>
    </source>
</evidence>
<dbReference type="FunFam" id="2.40.37.10:FF:000003">
    <property type="entry name" value="Diaminopimelate decarboxylase"/>
    <property type="match status" value="1"/>
</dbReference>
<proteinExistence type="inferred from homology"/>
<dbReference type="SUPFAM" id="SSF51419">
    <property type="entry name" value="PLP-binding barrel"/>
    <property type="match status" value="1"/>
</dbReference>
<keyword evidence="3" id="KW-0210">Decarboxylase</keyword>
<dbReference type="OrthoDB" id="5034579at2759"/>
<gene>
    <name evidence="16" type="ORF">CHLNCDRAFT_58576</name>
</gene>